<feature type="signal peptide" evidence="1">
    <location>
        <begin position="1"/>
        <end position="21"/>
    </location>
</feature>
<keyword evidence="1" id="KW-0732">Signal</keyword>
<dbReference type="Proteomes" id="UP000020467">
    <property type="component" value="Unassembled WGS sequence"/>
</dbReference>
<comment type="caution">
    <text evidence="4">The sequence shown here is derived from an EMBL/GenBank/DDBJ whole genome shotgun (WGS) entry which is preliminary data.</text>
</comment>
<dbReference type="EMBL" id="JARH01000559">
    <property type="protein sequence ID" value="EXF79329.1"/>
    <property type="molecule type" value="Genomic_DNA"/>
</dbReference>
<evidence type="ECO:0000259" key="3">
    <source>
        <dbReference type="Pfam" id="PF21027"/>
    </source>
</evidence>
<reference evidence="4 5" key="1">
    <citation type="submission" date="2014-02" db="EMBL/GenBank/DDBJ databases">
        <title>The genome sequence of Colletotrichum fioriniae PJ7.</title>
        <authorList>
            <person name="Baroncelli R."/>
            <person name="Thon M.R."/>
        </authorList>
    </citation>
    <scope>NUCLEOTIDE SEQUENCE [LARGE SCALE GENOMIC DNA]</scope>
    <source>
        <strain evidence="4 5">PJ7</strain>
    </source>
</reference>
<evidence type="ECO:0000259" key="2">
    <source>
        <dbReference type="Pfam" id="PF07632"/>
    </source>
</evidence>
<dbReference type="AlphaFoldDB" id="A0A010RMZ0"/>
<feature type="domain" description="Cellulose-binding Sde182 C-terminal" evidence="3">
    <location>
        <begin position="388"/>
        <end position="502"/>
    </location>
</feature>
<dbReference type="Gene3D" id="2.60.40.10">
    <property type="entry name" value="Immunoglobulins"/>
    <property type="match status" value="1"/>
</dbReference>
<evidence type="ECO:0000256" key="1">
    <source>
        <dbReference type="SAM" id="SignalP"/>
    </source>
</evidence>
<sequence length="508" mass="56840">MARFQLFYLLSTLVLFGYVEAQETTTSDLTKLPQYHYKPRTFILTDILNEPDDQMSVVRYLTYSNEFETKGLVATTSVSMPNETHPEAIELIIRAYGEVVSNLNKHVHPNATFSPPEELLKLVRSGPVVYGRQALDEPLSDGARLLVEALEADVNPLFVSIWGGANTLAQALQFINAERTPSEAAELRSRLRVYSISDQDDCGPWIRANWPDITYIVNVHGFREYQASTWSGIGGSDNGASNVTKTQDDWLTPNIRIGPLGQVYPKILYGMEGDSPSFMWLIQNGLNSAGRPDWGGWGGRYSRVTEAADINEYGTSMDTAVSVSGLDHQSPGATVWRWRDAYQDDFAARMQWTVTDRFEDATHPPNIDVNGSINFDAMEIFLSSKDSVVLDASETYDPDHPESFTHLEFEWYAYTEASVAWASGYLAGLIEIRPLSPPSGTNGYLEVNNAGFRNVTIGPRVQITNNVPSISRLKGASWHVILQVNNNKGQHPVRRYKRILIQDSESKR</sequence>
<dbReference type="InterPro" id="IPR048527">
    <property type="entry name" value="Sde182_C"/>
</dbReference>
<evidence type="ECO:0000313" key="4">
    <source>
        <dbReference type="EMBL" id="EXF79329.1"/>
    </source>
</evidence>
<gene>
    <name evidence="4" type="ORF">CFIO01_02064</name>
</gene>
<dbReference type="OrthoDB" id="3592035at2759"/>
<dbReference type="eggNOG" id="ENOG502QXBB">
    <property type="taxonomic scope" value="Eukaryota"/>
</dbReference>
<dbReference type="InterPro" id="IPR036452">
    <property type="entry name" value="Ribo_hydro-like"/>
</dbReference>
<dbReference type="KEGG" id="cfj:CFIO01_02064"/>
<organism evidence="4 5">
    <name type="scientific">Colletotrichum fioriniae PJ7</name>
    <dbReference type="NCBI Taxonomy" id="1445577"/>
    <lineage>
        <taxon>Eukaryota</taxon>
        <taxon>Fungi</taxon>
        <taxon>Dikarya</taxon>
        <taxon>Ascomycota</taxon>
        <taxon>Pezizomycotina</taxon>
        <taxon>Sordariomycetes</taxon>
        <taxon>Hypocreomycetidae</taxon>
        <taxon>Glomerellales</taxon>
        <taxon>Glomerellaceae</taxon>
        <taxon>Colletotrichum</taxon>
        <taxon>Colletotrichum acutatum species complex</taxon>
    </lineage>
</organism>
<dbReference type="Gene3D" id="3.90.245.10">
    <property type="entry name" value="Ribonucleoside hydrolase-like"/>
    <property type="match status" value="1"/>
</dbReference>
<proteinExistence type="predicted"/>
<accession>A0A010RMZ0</accession>
<dbReference type="InterPro" id="IPR011483">
    <property type="entry name" value="Sde182_NH-like"/>
</dbReference>
<feature type="domain" description="Cellulose-binding Sde182 nucleoside hydrolase-like" evidence="2">
    <location>
        <begin position="40"/>
        <end position="301"/>
    </location>
</feature>
<dbReference type="Pfam" id="PF21027">
    <property type="entry name" value="Sde0182_C"/>
    <property type="match status" value="1"/>
</dbReference>
<evidence type="ECO:0008006" key="6">
    <source>
        <dbReference type="Google" id="ProtNLM"/>
    </source>
</evidence>
<protein>
    <recommendedName>
        <fullName evidence="6">Cellulose-binding protein</fullName>
    </recommendedName>
</protein>
<dbReference type="HOGENOM" id="CLU_029266_0_0_1"/>
<keyword evidence="5" id="KW-1185">Reference proteome</keyword>
<dbReference type="GO" id="GO:0016799">
    <property type="term" value="F:hydrolase activity, hydrolyzing N-glycosyl compounds"/>
    <property type="evidence" value="ECO:0007669"/>
    <property type="project" value="InterPro"/>
</dbReference>
<dbReference type="Pfam" id="PF07632">
    <property type="entry name" value="Sde182_NH-like"/>
    <property type="match status" value="1"/>
</dbReference>
<name>A0A010RMZ0_9PEZI</name>
<dbReference type="InterPro" id="IPR013783">
    <property type="entry name" value="Ig-like_fold"/>
</dbReference>
<evidence type="ECO:0000313" key="5">
    <source>
        <dbReference type="Proteomes" id="UP000020467"/>
    </source>
</evidence>
<feature type="chain" id="PRO_5001455952" description="Cellulose-binding protein" evidence="1">
    <location>
        <begin position="22"/>
        <end position="508"/>
    </location>
</feature>